<sequence length="151" mass="17110">MASASLICLMARATSTKSWLWHQRLSHLNFDTINDLSKNDLVTGLTKFKYHKEHLCPSCEQGKSKRESHPPKLVLNSKQRLHLLHMDLCGPIRIASINGKRLLSSSYESTMAQNSKIKSLKNTLIVLASLTKRLLSEHLSKIESWNEEIGC</sequence>
<dbReference type="Pfam" id="PF13976">
    <property type="entry name" value="gag_pre-integrs"/>
    <property type="match status" value="1"/>
</dbReference>
<organism evidence="2 3">
    <name type="scientific">Tanacetum coccineum</name>
    <dbReference type="NCBI Taxonomy" id="301880"/>
    <lineage>
        <taxon>Eukaryota</taxon>
        <taxon>Viridiplantae</taxon>
        <taxon>Streptophyta</taxon>
        <taxon>Embryophyta</taxon>
        <taxon>Tracheophyta</taxon>
        <taxon>Spermatophyta</taxon>
        <taxon>Magnoliopsida</taxon>
        <taxon>eudicotyledons</taxon>
        <taxon>Gunneridae</taxon>
        <taxon>Pentapetalae</taxon>
        <taxon>asterids</taxon>
        <taxon>campanulids</taxon>
        <taxon>Asterales</taxon>
        <taxon>Asteraceae</taxon>
        <taxon>Asteroideae</taxon>
        <taxon>Anthemideae</taxon>
        <taxon>Anthemidinae</taxon>
        <taxon>Tanacetum</taxon>
    </lineage>
</organism>
<dbReference type="PANTHER" id="PTHR42648:SF18">
    <property type="entry name" value="RETROTRANSPOSON, UNCLASSIFIED-LIKE PROTEIN"/>
    <property type="match status" value="1"/>
</dbReference>
<dbReference type="InterPro" id="IPR039537">
    <property type="entry name" value="Retrotran_Ty1/copia-like"/>
</dbReference>
<dbReference type="Proteomes" id="UP001151760">
    <property type="component" value="Unassembled WGS sequence"/>
</dbReference>
<dbReference type="InterPro" id="IPR025724">
    <property type="entry name" value="GAG-pre-integrase_dom"/>
</dbReference>
<dbReference type="EMBL" id="BQNB010017974">
    <property type="protein sequence ID" value="GJT69283.1"/>
    <property type="molecule type" value="Genomic_DNA"/>
</dbReference>
<protein>
    <submittedName>
        <fullName evidence="2">Retrovirus-related pol polyprotein from transposon TNT 1-94</fullName>
    </submittedName>
</protein>
<dbReference type="PANTHER" id="PTHR42648">
    <property type="entry name" value="TRANSPOSASE, PUTATIVE-RELATED"/>
    <property type="match status" value="1"/>
</dbReference>
<gene>
    <name evidence="2" type="ORF">Tco_1028569</name>
</gene>
<reference evidence="2" key="1">
    <citation type="journal article" date="2022" name="Int. J. Mol. Sci.">
        <title>Draft Genome of Tanacetum Coccineum: Genomic Comparison of Closely Related Tanacetum-Family Plants.</title>
        <authorList>
            <person name="Yamashiro T."/>
            <person name="Shiraishi A."/>
            <person name="Nakayama K."/>
            <person name="Satake H."/>
        </authorList>
    </citation>
    <scope>NUCLEOTIDE SEQUENCE</scope>
</reference>
<evidence type="ECO:0000259" key="1">
    <source>
        <dbReference type="Pfam" id="PF13976"/>
    </source>
</evidence>
<feature type="domain" description="GAG-pre-integrase" evidence="1">
    <location>
        <begin position="11"/>
        <end position="64"/>
    </location>
</feature>
<comment type="caution">
    <text evidence="2">The sequence shown here is derived from an EMBL/GenBank/DDBJ whole genome shotgun (WGS) entry which is preliminary data.</text>
</comment>
<evidence type="ECO:0000313" key="3">
    <source>
        <dbReference type="Proteomes" id="UP001151760"/>
    </source>
</evidence>
<proteinExistence type="predicted"/>
<evidence type="ECO:0000313" key="2">
    <source>
        <dbReference type="EMBL" id="GJT69283.1"/>
    </source>
</evidence>
<name>A0ABQ5G101_9ASTR</name>
<keyword evidence="3" id="KW-1185">Reference proteome</keyword>
<reference evidence="2" key="2">
    <citation type="submission" date="2022-01" db="EMBL/GenBank/DDBJ databases">
        <authorList>
            <person name="Yamashiro T."/>
            <person name="Shiraishi A."/>
            <person name="Satake H."/>
            <person name="Nakayama K."/>
        </authorList>
    </citation>
    <scope>NUCLEOTIDE SEQUENCE</scope>
</reference>
<accession>A0ABQ5G101</accession>